<evidence type="ECO:0000313" key="3">
    <source>
        <dbReference type="Proteomes" id="UP001596455"/>
    </source>
</evidence>
<dbReference type="InterPro" id="IPR021391">
    <property type="entry name" value="DUF3027"/>
</dbReference>
<gene>
    <name evidence="2" type="ORF">ACFQQL_05620</name>
</gene>
<dbReference type="RefSeq" id="WP_382392107.1">
    <property type="nucleotide sequence ID" value="NZ_JBHTCQ010000001.1"/>
</dbReference>
<evidence type="ECO:0000313" key="2">
    <source>
        <dbReference type="EMBL" id="MFC7404579.1"/>
    </source>
</evidence>
<name>A0ABW2Q6F8_9MICO</name>
<reference evidence="3" key="1">
    <citation type="journal article" date="2019" name="Int. J. Syst. Evol. Microbiol.">
        <title>The Global Catalogue of Microorganisms (GCM) 10K type strain sequencing project: providing services to taxonomists for standard genome sequencing and annotation.</title>
        <authorList>
            <consortium name="The Broad Institute Genomics Platform"/>
            <consortium name="The Broad Institute Genome Sequencing Center for Infectious Disease"/>
            <person name="Wu L."/>
            <person name="Ma J."/>
        </authorList>
    </citation>
    <scope>NUCLEOTIDE SEQUENCE [LARGE SCALE GENOMIC DNA]</scope>
    <source>
        <strain evidence="3">JCM 1490</strain>
    </source>
</reference>
<feature type="region of interest" description="Disordered" evidence="1">
    <location>
        <begin position="223"/>
        <end position="283"/>
    </location>
</feature>
<organism evidence="2 3">
    <name type="scientific">Georgenia alba</name>
    <dbReference type="NCBI Taxonomy" id="2233858"/>
    <lineage>
        <taxon>Bacteria</taxon>
        <taxon>Bacillati</taxon>
        <taxon>Actinomycetota</taxon>
        <taxon>Actinomycetes</taxon>
        <taxon>Micrococcales</taxon>
        <taxon>Bogoriellaceae</taxon>
        <taxon>Georgenia</taxon>
    </lineage>
</organism>
<accession>A0ABW2Q6F8</accession>
<feature type="compositionally biased region" description="Low complexity" evidence="1">
    <location>
        <begin position="270"/>
        <end position="283"/>
    </location>
</feature>
<evidence type="ECO:0000256" key="1">
    <source>
        <dbReference type="SAM" id="MobiDB-lite"/>
    </source>
</evidence>
<dbReference type="Proteomes" id="UP001596455">
    <property type="component" value="Unassembled WGS sequence"/>
</dbReference>
<proteinExistence type="predicted"/>
<dbReference type="Pfam" id="PF11228">
    <property type="entry name" value="DUF3027"/>
    <property type="match status" value="1"/>
</dbReference>
<protein>
    <submittedName>
        <fullName evidence="2">DUF3027 domain-containing protein</fullName>
    </submittedName>
</protein>
<sequence>MPAAITSARVTTGPGKETVLAGAVDLARRAAQETAREGQVGEHLGFVVEGERLLTHLFDSLVPGYKGWRWAVSVARPPRGRTATVCEVNLVPGDAAILAPDWVPWAERLSPGDVGPGDVLPYVEEDERLEPGYEATGEDADELAIFELGLGRERVLSPAGRDQAMTRWYEGDHGPFAAAAKAARAQCSTCGFFLKLAGAPRAVFGVCANEWSPSDGQVVSMDHGCGAHSETRGPEPASMWQTSDPVVNERDLEVLSTEPMRREAPDEPTPDQAAADQATADQN</sequence>
<feature type="compositionally biased region" description="Basic and acidic residues" evidence="1">
    <location>
        <begin position="247"/>
        <end position="265"/>
    </location>
</feature>
<comment type="caution">
    <text evidence="2">The sequence shown here is derived from an EMBL/GenBank/DDBJ whole genome shotgun (WGS) entry which is preliminary data.</text>
</comment>
<keyword evidence="3" id="KW-1185">Reference proteome</keyword>
<dbReference type="EMBL" id="JBHTCQ010000001">
    <property type="protein sequence ID" value="MFC7404579.1"/>
    <property type="molecule type" value="Genomic_DNA"/>
</dbReference>